<dbReference type="RefSeq" id="WP_014796121.1">
    <property type="nucleotide sequence ID" value="NC_018018.1"/>
</dbReference>
<reference evidence="3" key="1">
    <citation type="submission" date="2012-06" db="EMBL/GenBank/DDBJ databases">
        <title>The complete genome of Flexibacter litoralis DSM 6794.</title>
        <authorList>
            <person name="Lucas S."/>
            <person name="Copeland A."/>
            <person name="Lapidus A."/>
            <person name="Glavina del Rio T."/>
            <person name="Dalin E."/>
            <person name="Tice H."/>
            <person name="Bruce D."/>
            <person name="Goodwin L."/>
            <person name="Pitluck S."/>
            <person name="Peters L."/>
            <person name="Ovchinnikova G."/>
            <person name="Lu M."/>
            <person name="Kyrpides N."/>
            <person name="Mavromatis K."/>
            <person name="Ivanova N."/>
            <person name="Brettin T."/>
            <person name="Detter J.C."/>
            <person name="Han C."/>
            <person name="Larimer F."/>
            <person name="Land M."/>
            <person name="Hauser L."/>
            <person name="Markowitz V."/>
            <person name="Cheng J.-F."/>
            <person name="Hugenholtz P."/>
            <person name="Woyke T."/>
            <person name="Wu D."/>
            <person name="Spring S."/>
            <person name="Lang E."/>
            <person name="Kopitz M."/>
            <person name="Brambilla E."/>
            <person name="Klenk H.-P."/>
            <person name="Eisen J.A."/>
        </authorList>
    </citation>
    <scope>NUCLEOTIDE SEQUENCE [LARGE SCALE GENOMIC DNA]</scope>
    <source>
        <strain evidence="3">ATCC 23117 / DSM 6794 / NBRC 15988 / NCIMB 1366 / Sio-4</strain>
    </source>
</reference>
<dbReference type="EMBL" id="CP003345">
    <property type="protein sequence ID" value="AFM02654.1"/>
    <property type="molecule type" value="Genomic_DNA"/>
</dbReference>
<dbReference type="AlphaFoldDB" id="I4AFB9"/>
<dbReference type="STRING" id="880071.Fleli_0155"/>
<dbReference type="HOGENOM" id="CLU_1208314_0_0_10"/>
<feature type="compositionally biased region" description="Basic and acidic residues" evidence="1">
    <location>
        <begin position="11"/>
        <end position="22"/>
    </location>
</feature>
<sequence length="229" mass="26017">MAASGKLKKGKMVDYDDGDRTSEGSAPENPIVRRDFMITATQTNVVNDIDISNSNVLAYNLTFNVMYTYKDGSTSILLPVISSKPMIMYENKLHQSDNVRTTTSGEEGNKKYNAFKNKALYKLRWDYFKNDKNRLSLFIESSTSYISDQVVIHPGYGSESLTGCKSLLYTSDVKMKTETFWDNSTNTSLMSNTNNIHESSKQVFKEIFIMSSFNTYGIMNNAYLYVIKK</sequence>
<name>I4AFB9_BERLS</name>
<evidence type="ECO:0000313" key="3">
    <source>
        <dbReference type="Proteomes" id="UP000006054"/>
    </source>
</evidence>
<keyword evidence="3" id="KW-1185">Reference proteome</keyword>
<dbReference type="KEGG" id="fli:Fleli_0155"/>
<feature type="region of interest" description="Disordered" evidence="1">
    <location>
        <begin position="1"/>
        <end position="28"/>
    </location>
</feature>
<accession>I4AFB9</accession>
<evidence type="ECO:0000256" key="1">
    <source>
        <dbReference type="SAM" id="MobiDB-lite"/>
    </source>
</evidence>
<evidence type="ECO:0000313" key="2">
    <source>
        <dbReference type="EMBL" id="AFM02654.1"/>
    </source>
</evidence>
<dbReference type="Proteomes" id="UP000006054">
    <property type="component" value="Chromosome"/>
</dbReference>
<gene>
    <name evidence="2" type="ordered locus">Fleli_0155</name>
</gene>
<protein>
    <submittedName>
        <fullName evidence="2">Uncharacterized protein</fullName>
    </submittedName>
</protein>
<feature type="compositionally biased region" description="Basic residues" evidence="1">
    <location>
        <begin position="1"/>
        <end position="10"/>
    </location>
</feature>
<proteinExistence type="predicted"/>
<organism evidence="2 3">
    <name type="scientific">Bernardetia litoralis (strain ATCC 23117 / DSM 6794 / NBRC 15988 / NCIMB 1366 / Fx l1 / Sio-4)</name>
    <name type="common">Flexibacter litoralis</name>
    <dbReference type="NCBI Taxonomy" id="880071"/>
    <lineage>
        <taxon>Bacteria</taxon>
        <taxon>Pseudomonadati</taxon>
        <taxon>Bacteroidota</taxon>
        <taxon>Cytophagia</taxon>
        <taxon>Cytophagales</taxon>
        <taxon>Bernardetiaceae</taxon>
        <taxon>Bernardetia</taxon>
    </lineage>
</organism>